<feature type="binding site" evidence="3">
    <location>
        <begin position="140"/>
        <end position="141"/>
    </location>
    <ligand>
        <name>NAD(+)</name>
        <dbReference type="ChEBI" id="CHEBI:57540"/>
    </ligand>
</feature>
<comment type="similarity">
    <text evidence="3">Belongs to the ornithine cyclodeaminase/mu-crystallin family. Archaeal alanine dehydrogenase subfamily.</text>
</comment>
<feature type="binding site" evidence="3">
    <location>
        <begin position="225"/>
        <end position="227"/>
    </location>
    <ligand>
        <name>NAD(+)</name>
        <dbReference type="ChEBI" id="CHEBI:57540"/>
    </ligand>
</feature>
<evidence type="ECO:0000256" key="1">
    <source>
        <dbReference type="ARBA" id="ARBA00023002"/>
    </source>
</evidence>
<dbReference type="NCBIfam" id="TIGR02371">
    <property type="entry name" value="ala_DH_arch"/>
    <property type="match status" value="1"/>
</dbReference>
<organism evidence="5 6">
    <name type="scientific">candidate division MSBL1 archaeon SCGC-AAA259A05</name>
    <dbReference type="NCBI Taxonomy" id="1698259"/>
    <lineage>
        <taxon>Archaea</taxon>
        <taxon>Methanobacteriati</taxon>
        <taxon>Methanobacteriota</taxon>
        <taxon>candidate division MSBL1</taxon>
    </lineage>
</organism>
<dbReference type="PIRSF" id="PIRSF001439">
    <property type="entry name" value="CryM"/>
    <property type="match status" value="1"/>
</dbReference>
<feature type="binding site" evidence="3">
    <location>
        <position position="113"/>
    </location>
    <ligand>
        <name>NAD(+)</name>
        <dbReference type="ChEBI" id="CHEBI:57540"/>
    </ligand>
</feature>
<dbReference type="HAMAP" id="MF_00935">
    <property type="entry name" value="AlaDH_arch"/>
    <property type="match status" value="1"/>
</dbReference>
<name>A0A133U9H7_9EURY</name>
<keyword evidence="1 3" id="KW-0560">Oxidoreductase</keyword>
<evidence type="ECO:0000313" key="6">
    <source>
        <dbReference type="Proteomes" id="UP000070163"/>
    </source>
</evidence>
<comment type="catalytic activity">
    <reaction evidence="3">
        <text>L-alanine + NAD(+) + H2O = pyruvate + NH4(+) + NADH + H(+)</text>
        <dbReference type="Rhea" id="RHEA:18405"/>
        <dbReference type="ChEBI" id="CHEBI:15361"/>
        <dbReference type="ChEBI" id="CHEBI:15377"/>
        <dbReference type="ChEBI" id="CHEBI:15378"/>
        <dbReference type="ChEBI" id="CHEBI:28938"/>
        <dbReference type="ChEBI" id="CHEBI:57540"/>
        <dbReference type="ChEBI" id="CHEBI:57945"/>
        <dbReference type="ChEBI" id="CHEBI:57972"/>
        <dbReference type="EC" id="1.4.1.1"/>
    </reaction>
</comment>
<feature type="active site" description="Proton donor/acceptor" evidence="3">
    <location>
        <position position="69"/>
    </location>
</feature>
<dbReference type="PATRIC" id="fig|1698259.3.peg.887"/>
<dbReference type="PANTHER" id="PTHR13812:SF19">
    <property type="entry name" value="KETIMINE REDUCTASE MU-CRYSTALLIN"/>
    <property type="match status" value="1"/>
</dbReference>
<dbReference type="GO" id="GO:0000286">
    <property type="term" value="F:alanine dehydrogenase activity"/>
    <property type="evidence" value="ECO:0007669"/>
    <property type="project" value="UniProtKB-UniRule"/>
</dbReference>
<dbReference type="InterPro" id="IPR023401">
    <property type="entry name" value="ODC_N"/>
</dbReference>
<protein>
    <recommendedName>
        <fullName evidence="3 4">Alanine dehydrogenase</fullName>
        <shortName evidence="3">AlaDH</shortName>
        <ecNumber evidence="3 4">1.4.1.1</ecNumber>
    </recommendedName>
</protein>
<dbReference type="InterPro" id="IPR003462">
    <property type="entry name" value="ODC_Mu_crystall"/>
</dbReference>
<gene>
    <name evidence="3" type="primary">ala</name>
    <name evidence="5" type="ORF">AKJ57_03445</name>
</gene>
<keyword evidence="6" id="KW-1185">Reference proteome</keyword>
<dbReference type="Proteomes" id="UP000070163">
    <property type="component" value="Unassembled WGS sequence"/>
</dbReference>
<feature type="binding site" evidence="3">
    <location>
        <position position="231"/>
    </location>
    <ligand>
        <name>NAD(+)</name>
        <dbReference type="ChEBI" id="CHEBI:57540"/>
    </ligand>
</feature>
<reference evidence="5 6" key="1">
    <citation type="journal article" date="2016" name="Sci. Rep.">
        <title>Metabolic traits of an uncultured archaeal lineage -MSBL1- from brine pools of the Red Sea.</title>
        <authorList>
            <person name="Mwirichia R."/>
            <person name="Alam I."/>
            <person name="Rashid M."/>
            <person name="Vinu M."/>
            <person name="Ba-Alawi W."/>
            <person name="Anthony Kamau A."/>
            <person name="Kamanda Ngugi D."/>
            <person name="Goker M."/>
            <person name="Klenk H.P."/>
            <person name="Bajic V."/>
            <person name="Stingl U."/>
        </authorList>
    </citation>
    <scope>NUCLEOTIDE SEQUENCE [LARGE SCALE GENOMIC DNA]</scope>
    <source>
        <strain evidence="5">SCGC-AAA259A05</strain>
    </source>
</reference>
<accession>A0A133U9H7</accession>
<evidence type="ECO:0000256" key="3">
    <source>
        <dbReference type="HAMAP-Rule" id="MF_00935"/>
    </source>
</evidence>
<dbReference type="SUPFAM" id="SSF51735">
    <property type="entry name" value="NAD(P)-binding Rossmann-fold domains"/>
    <property type="match status" value="1"/>
</dbReference>
<comment type="caution">
    <text evidence="5">The sequence shown here is derived from an EMBL/GenBank/DDBJ whole genome shotgun (WGS) entry which is preliminary data.</text>
</comment>
<keyword evidence="2 3" id="KW-0520">NAD</keyword>
<dbReference type="Gene3D" id="3.40.50.720">
    <property type="entry name" value="NAD(P)-binding Rossmann-like Domain"/>
    <property type="match status" value="1"/>
</dbReference>
<dbReference type="AlphaFoldDB" id="A0A133U9H7"/>
<comment type="caution">
    <text evidence="3">Lacks conserved residue(s) required for the propagation of feature annotation.</text>
</comment>
<dbReference type="GO" id="GO:0051287">
    <property type="term" value="F:NAD binding"/>
    <property type="evidence" value="ECO:0007669"/>
    <property type="project" value="UniProtKB-UniRule"/>
</dbReference>
<evidence type="ECO:0000256" key="4">
    <source>
        <dbReference type="NCBIfam" id="TIGR02371"/>
    </source>
</evidence>
<dbReference type="PANTHER" id="PTHR13812">
    <property type="entry name" value="KETIMINE REDUCTASE MU-CRYSTALLIN"/>
    <property type="match status" value="1"/>
</dbReference>
<dbReference type="EMBL" id="LHXJ01000035">
    <property type="protein sequence ID" value="KXA90843.1"/>
    <property type="molecule type" value="Genomic_DNA"/>
</dbReference>
<keyword evidence="3" id="KW-0547">Nucleotide-binding</keyword>
<sequence>MKVRTISGPQIEKLISMKETIEAVEKAFRSKGLGRVQMPPKSYVYFDKYQGDFRTMPAYLEDLDVAGTKVVNAHPQNPHEHDLPTVMATIILLDPKNGRPQAVMDGTLITRLRTGAAGGIAAKYLARGNSRVVAMIGAGTQARTQLLAMDQISDIEEVRVQDIVREKAEEYAGELGEELDIDIRVVDGTEEAVRGSDIVVTVTPRRSPILSNDWITEGMHINAIGADAPGKQELDPDILRRARIIVDDWEQSSHSGEISIPISQGKLTRDDICGELGEIIAGKKGGRVSGEDITVFDSTGLAIQDVATAWKVYQKAEERDVGNKVDLL</sequence>
<evidence type="ECO:0000256" key="2">
    <source>
        <dbReference type="ARBA" id="ARBA00023027"/>
    </source>
</evidence>
<dbReference type="InterPro" id="IPR012742">
    <property type="entry name" value="Ala_DH_archaeglobus"/>
</dbReference>
<dbReference type="FunFam" id="3.40.50.720:FF:000311">
    <property type="entry name" value="Ornithine cyclodeaminase"/>
    <property type="match status" value="1"/>
</dbReference>
<dbReference type="Gene3D" id="3.30.1780.10">
    <property type="entry name" value="ornithine cyclodeaminase, domain 1"/>
    <property type="match status" value="1"/>
</dbReference>
<evidence type="ECO:0000313" key="5">
    <source>
        <dbReference type="EMBL" id="KXA90843.1"/>
    </source>
</evidence>
<dbReference type="EC" id="1.4.1.1" evidence="3 4"/>
<dbReference type="InterPro" id="IPR036291">
    <property type="entry name" value="NAD(P)-bd_dom_sf"/>
</dbReference>
<dbReference type="GO" id="GO:0005737">
    <property type="term" value="C:cytoplasm"/>
    <property type="evidence" value="ECO:0007669"/>
    <property type="project" value="TreeGrafter"/>
</dbReference>
<comment type="function">
    <text evidence="3">Catalyzes the NAD(+)-dependent oxidative deamination of L-alanine to pyruvate, and the reverse reaction, the reductive amination of pyruvate.</text>
</comment>
<dbReference type="Pfam" id="PF02423">
    <property type="entry name" value="OCD_Mu_crystall"/>
    <property type="match status" value="1"/>
</dbReference>
<dbReference type="GO" id="GO:0006522">
    <property type="term" value="P:alanine metabolic process"/>
    <property type="evidence" value="ECO:0007669"/>
    <property type="project" value="UniProtKB-UniRule"/>
</dbReference>
<feature type="binding site" evidence="3">
    <location>
        <position position="298"/>
    </location>
    <ligand>
        <name>NAD(+)</name>
        <dbReference type="ChEBI" id="CHEBI:57540"/>
    </ligand>
</feature>
<dbReference type="InterPro" id="IPR028609">
    <property type="entry name" value="AlaDH_arch-typ"/>
</dbReference>
<dbReference type="FunFam" id="3.30.1780.10:FF:000002">
    <property type="entry name" value="Ornithine cyclodeaminase"/>
    <property type="match status" value="1"/>
</dbReference>
<proteinExistence type="inferred from homology"/>